<evidence type="ECO:0000313" key="1">
    <source>
        <dbReference type="EMBL" id="VVB12757.1"/>
    </source>
</evidence>
<protein>
    <submittedName>
        <fullName evidence="1">Uncharacterized protein</fullName>
    </submittedName>
</protein>
<dbReference type="EMBL" id="CABITT030000007">
    <property type="protein sequence ID" value="VVB12757.1"/>
    <property type="molecule type" value="Genomic_DNA"/>
</dbReference>
<dbReference type="Proteomes" id="UP000489600">
    <property type="component" value="Unassembled WGS sequence"/>
</dbReference>
<accession>A0A565CGH8</accession>
<evidence type="ECO:0000313" key="2">
    <source>
        <dbReference type="Proteomes" id="UP000489600"/>
    </source>
</evidence>
<sequence length="85" mass="9709">MQLHVFSSLAQLVTNPCFQISFELLELKSKGSYLIKIQGPRCQCAKSCACTHHLKTKEQKQMGAAECTLRKRARLLLEVVLRLYQ</sequence>
<gene>
    <name evidence="1" type="ORF">ANE_LOCUS23201</name>
</gene>
<comment type="caution">
    <text evidence="1">The sequence shown here is derived from an EMBL/GenBank/DDBJ whole genome shotgun (WGS) entry which is preliminary data.</text>
</comment>
<reference evidence="1" key="1">
    <citation type="submission" date="2019-07" db="EMBL/GenBank/DDBJ databases">
        <authorList>
            <person name="Dittberner H."/>
        </authorList>
    </citation>
    <scope>NUCLEOTIDE SEQUENCE [LARGE SCALE GENOMIC DNA]</scope>
</reference>
<name>A0A565CGH8_9BRAS</name>
<organism evidence="1 2">
    <name type="scientific">Arabis nemorensis</name>
    <dbReference type="NCBI Taxonomy" id="586526"/>
    <lineage>
        <taxon>Eukaryota</taxon>
        <taxon>Viridiplantae</taxon>
        <taxon>Streptophyta</taxon>
        <taxon>Embryophyta</taxon>
        <taxon>Tracheophyta</taxon>
        <taxon>Spermatophyta</taxon>
        <taxon>Magnoliopsida</taxon>
        <taxon>eudicotyledons</taxon>
        <taxon>Gunneridae</taxon>
        <taxon>Pentapetalae</taxon>
        <taxon>rosids</taxon>
        <taxon>malvids</taxon>
        <taxon>Brassicales</taxon>
        <taxon>Brassicaceae</taxon>
        <taxon>Arabideae</taxon>
        <taxon>Arabis</taxon>
    </lineage>
</organism>
<dbReference type="AlphaFoldDB" id="A0A565CGH8"/>
<proteinExistence type="predicted"/>
<keyword evidence="2" id="KW-1185">Reference proteome</keyword>